<evidence type="ECO:0000256" key="3">
    <source>
        <dbReference type="SAM" id="SignalP"/>
    </source>
</evidence>
<feature type="domain" description="NodB homology" evidence="4">
    <location>
        <begin position="83"/>
        <end position="287"/>
    </location>
</feature>
<dbReference type="SUPFAM" id="SSF88713">
    <property type="entry name" value="Glycoside hydrolase/deacetylase"/>
    <property type="match status" value="1"/>
</dbReference>
<sequence>MFRVWTLIIPFICGFLWLSPAAAAEHAVILLYHHVADDTPAVTSVNPVEFSEHLNYLDRNGFHVMPLSQLLEWVATGKALPEKSAAITFDDGYKSIYQNAVPLLKARGWPFAIFINPQAIDRRYGAYMNWDELREVRKMGGELLNHTSSHGHLIRRLAGESTQEWEKRVSADITKAQQRIEAETGAAPRLLAYPYGEFSPELKSLVVMLGYTGLAQQSGVVSPFSDIAAIPRFPMMGRYAGKKAFALRVNSRPLPVKVLHGEDNVLKADQRRPLLRAQLGSAGFKTQALRCFLSSGEPMEIKWVERKKRIFELVSEADLPAGRTKYTCTAPARDNYRSYYWFSHLWIIPHADGSWPKE</sequence>
<proteinExistence type="predicted"/>
<dbReference type="EMBL" id="CP018799">
    <property type="protein sequence ID" value="ATX80034.1"/>
    <property type="molecule type" value="Genomic_DNA"/>
</dbReference>
<dbReference type="InterPro" id="IPR002509">
    <property type="entry name" value="NODB_dom"/>
</dbReference>
<keyword evidence="2 3" id="KW-0732">Signal</keyword>
<evidence type="ECO:0000259" key="4">
    <source>
        <dbReference type="PROSITE" id="PS51677"/>
    </source>
</evidence>
<comment type="subcellular location">
    <subcellularLocation>
        <location evidence="1">Secreted</location>
    </subcellularLocation>
</comment>
<name>A0A2K8L4X0_MARES</name>
<dbReference type="GO" id="GO:0005576">
    <property type="term" value="C:extracellular region"/>
    <property type="evidence" value="ECO:0007669"/>
    <property type="project" value="UniProtKB-SubCell"/>
</dbReference>
<dbReference type="Proteomes" id="UP000231701">
    <property type="component" value="Chromosome"/>
</dbReference>
<dbReference type="RefSeq" id="WP_157819285.1">
    <property type="nucleotide sequence ID" value="NZ_CP018799.1"/>
</dbReference>
<evidence type="ECO:0000313" key="6">
    <source>
        <dbReference type="Proteomes" id="UP000231701"/>
    </source>
</evidence>
<feature type="signal peptide" evidence="3">
    <location>
        <begin position="1"/>
        <end position="23"/>
    </location>
</feature>
<dbReference type="OrthoDB" id="2795102at2"/>
<dbReference type="GO" id="GO:0005975">
    <property type="term" value="P:carbohydrate metabolic process"/>
    <property type="evidence" value="ECO:0007669"/>
    <property type="project" value="InterPro"/>
</dbReference>
<keyword evidence="6" id="KW-1185">Reference proteome</keyword>
<feature type="chain" id="PRO_5014830215" evidence="3">
    <location>
        <begin position="24"/>
        <end position="358"/>
    </location>
</feature>
<dbReference type="KEGG" id="maes:Ga0123461_1621"/>
<dbReference type="GO" id="GO:0016810">
    <property type="term" value="F:hydrolase activity, acting on carbon-nitrogen (but not peptide) bonds"/>
    <property type="evidence" value="ECO:0007669"/>
    <property type="project" value="InterPro"/>
</dbReference>
<dbReference type="PROSITE" id="PS51677">
    <property type="entry name" value="NODB"/>
    <property type="match status" value="1"/>
</dbReference>
<dbReference type="CDD" id="cd10973">
    <property type="entry name" value="CE4_DAC_u4_5s"/>
    <property type="match status" value="1"/>
</dbReference>
<evidence type="ECO:0000313" key="5">
    <source>
        <dbReference type="EMBL" id="ATX80034.1"/>
    </source>
</evidence>
<dbReference type="InterPro" id="IPR051398">
    <property type="entry name" value="Polysacch_Deacetylase"/>
</dbReference>
<dbReference type="AlphaFoldDB" id="A0A2K8L4X0"/>
<evidence type="ECO:0000256" key="2">
    <source>
        <dbReference type="ARBA" id="ARBA00022729"/>
    </source>
</evidence>
<dbReference type="PANTHER" id="PTHR34216">
    <property type="match status" value="1"/>
</dbReference>
<gene>
    <name evidence="5" type="ORF">Ga0123461_1621</name>
</gene>
<organism evidence="5 6">
    <name type="scientific">Mariprofundus aestuarium</name>
    <dbReference type="NCBI Taxonomy" id="1921086"/>
    <lineage>
        <taxon>Bacteria</taxon>
        <taxon>Pseudomonadati</taxon>
        <taxon>Pseudomonadota</taxon>
        <taxon>Candidatius Mariprofundia</taxon>
        <taxon>Mariprofundales</taxon>
        <taxon>Mariprofundaceae</taxon>
        <taxon>Mariprofundus</taxon>
    </lineage>
</organism>
<accession>A0A2K8L4X0</accession>
<protein>
    <submittedName>
        <fullName evidence="5">Polysaccharide deacetylase</fullName>
    </submittedName>
</protein>
<dbReference type="PANTHER" id="PTHR34216:SF3">
    <property type="entry name" value="POLY-BETA-1,6-N-ACETYL-D-GLUCOSAMINE N-DEACETYLASE"/>
    <property type="match status" value="1"/>
</dbReference>
<dbReference type="InterPro" id="IPR011330">
    <property type="entry name" value="Glyco_hydro/deAcase_b/a-brl"/>
</dbReference>
<reference evidence="5 6" key="1">
    <citation type="submission" date="2016-12" db="EMBL/GenBank/DDBJ databases">
        <title>Isolation and genomic insights into novel planktonic Zetaproteobacteria from stratified waters of the Chesapeake Bay.</title>
        <authorList>
            <person name="McAllister S.M."/>
            <person name="Kato S."/>
            <person name="Chan C.S."/>
            <person name="Chiu B.K."/>
            <person name="Field E.K."/>
        </authorList>
    </citation>
    <scope>NUCLEOTIDE SEQUENCE [LARGE SCALE GENOMIC DNA]</scope>
    <source>
        <strain evidence="5 6">CP-5</strain>
    </source>
</reference>
<evidence type="ECO:0000256" key="1">
    <source>
        <dbReference type="ARBA" id="ARBA00004613"/>
    </source>
</evidence>
<dbReference type="Gene3D" id="3.20.20.370">
    <property type="entry name" value="Glycoside hydrolase/deacetylase"/>
    <property type="match status" value="1"/>
</dbReference>
<dbReference type="Pfam" id="PF01522">
    <property type="entry name" value="Polysacc_deac_1"/>
    <property type="match status" value="1"/>
</dbReference>